<name>A0A8S9MBP4_BRACR</name>
<feature type="signal peptide" evidence="1">
    <location>
        <begin position="1"/>
        <end position="20"/>
    </location>
</feature>
<accession>A0A8S9MBP4</accession>
<dbReference type="EMBL" id="QGKW02000007">
    <property type="protein sequence ID" value="KAF2616412.1"/>
    <property type="molecule type" value="Genomic_DNA"/>
</dbReference>
<dbReference type="AlphaFoldDB" id="A0A8S9MBP4"/>
<proteinExistence type="predicted"/>
<reference evidence="2" key="1">
    <citation type="submission" date="2019-12" db="EMBL/GenBank/DDBJ databases">
        <title>Genome sequencing and annotation of Brassica cretica.</title>
        <authorList>
            <person name="Studholme D.J."/>
            <person name="Sarris P.F."/>
        </authorList>
    </citation>
    <scope>NUCLEOTIDE SEQUENCE</scope>
    <source>
        <strain evidence="2">PFS-001/15</strain>
        <tissue evidence="2">Leaf</tissue>
    </source>
</reference>
<evidence type="ECO:0000313" key="3">
    <source>
        <dbReference type="Proteomes" id="UP000712281"/>
    </source>
</evidence>
<sequence>MRSLACRLGLSYVVIRFSLVFDCLDLGFIVVTKLGCMQDDLDYHVEVTDSRLRALICSLCVLFVNTESAEEPCCHEQEYEKRLFLNVNALVNAWDRWSCCCNMAAS</sequence>
<organism evidence="2 3">
    <name type="scientific">Brassica cretica</name>
    <name type="common">Mustard</name>
    <dbReference type="NCBI Taxonomy" id="69181"/>
    <lineage>
        <taxon>Eukaryota</taxon>
        <taxon>Viridiplantae</taxon>
        <taxon>Streptophyta</taxon>
        <taxon>Embryophyta</taxon>
        <taxon>Tracheophyta</taxon>
        <taxon>Spermatophyta</taxon>
        <taxon>Magnoliopsida</taxon>
        <taxon>eudicotyledons</taxon>
        <taxon>Gunneridae</taxon>
        <taxon>Pentapetalae</taxon>
        <taxon>rosids</taxon>
        <taxon>malvids</taxon>
        <taxon>Brassicales</taxon>
        <taxon>Brassicaceae</taxon>
        <taxon>Brassiceae</taxon>
        <taxon>Brassica</taxon>
    </lineage>
</organism>
<keyword evidence="1" id="KW-0732">Signal</keyword>
<protein>
    <recommendedName>
        <fullName evidence="4">Secreted protein</fullName>
    </recommendedName>
</protein>
<gene>
    <name evidence="2" type="ORF">F2Q68_00042285</name>
</gene>
<comment type="caution">
    <text evidence="2">The sequence shown here is derived from an EMBL/GenBank/DDBJ whole genome shotgun (WGS) entry which is preliminary data.</text>
</comment>
<evidence type="ECO:0000256" key="1">
    <source>
        <dbReference type="SAM" id="SignalP"/>
    </source>
</evidence>
<evidence type="ECO:0008006" key="4">
    <source>
        <dbReference type="Google" id="ProtNLM"/>
    </source>
</evidence>
<feature type="chain" id="PRO_5035776911" description="Secreted protein" evidence="1">
    <location>
        <begin position="21"/>
        <end position="106"/>
    </location>
</feature>
<dbReference type="Proteomes" id="UP000712281">
    <property type="component" value="Unassembled WGS sequence"/>
</dbReference>
<evidence type="ECO:0000313" key="2">
    <source>
        <dbReference type="EMBL" id="KAF2616412.1"/>
    </source>
</evidence>